<evidence type="ECO:0000256" key="1">
    <source>
        <dbReference type="SAM" id="MobiDB-lite"/>
    </source>
</evidence>
<comment type="caution">
    <text evidence="2">The sequence shown here is derived from an EMBL/GenBank/DDBJ whole genome shotgun (WGS) entry which is preliminary data.</text>
</comment>
<evidence type="ECO:0000313" key="2">
    <source>
        <dbReference type="EMBL" id="RYC29894.1"/>
    </source>
</evidence>
<organism evidence="2 3">
    <name type="scientific">Lichenibacterium minor</name>
    <dbReference type="NCBI Taxonomy" id="2316528"/>
    <lineage>
        <taxon>Bacteria</taxon>
        <taxon>Pseudomonadati</taxon>
        <taxon>Pseudomonadota</taxon>
        <taxon>Alphaproteobacteria</taxon>
        <taxon>Hyphomicrobiales</taxon>
        <taxon>Lichenihabitantaceae</taxon>
        <taxon>Lichenibacterium</taxon>
    </lineage>
</organism>
<sequence>MSGGNGRQSSSEVAHEAEDTRANLASTLEQLRTNLQPQNVMEEVVSNARIGAASVADNLVGVAKQYPIPSVLIAAGSALIMRFFSKRGDTGPSGSEAFGGASPRPSQTPRVLASRPPMLRNPSSFQPAPGRGGSAASTLAEARDDLVEGLSTRGAALRRQAADAYQSTSSQAGEAMQSMSRYLPSDRGEVKSKLSTLFEEQPLVLGAIGLAIGAAIGAALPMTETEDNLMGSTAHRLRDQATDAARHEVDEMRAAAGEAIDNVRHSAADNLKTVVGKAGDSFGTGTRDV</sequence>
<dbReference type="EMBL" id="QYBB01000037">
    <property type="protein sequence ID" value="RYC29894.1"/>
    <property type="molecule type" value="Genomic_DNA"/>
</dbReference>
<keyword evidence="3" id="KW-1185">Reference proteome</keyword>
<feature type="region of interest" description="Disordered" evidence="1">
    <location>
        <begin position="90"/>
        <end position="137"/>
    </location>
</feature>
<gene>
    <name evidence="2" type="ORF">D3273_21715</name>
</gene>
<reference evidence="2 3" key="1">
    <citation type="submission" date="2018-12" db="EMBL/GenBank/DDBJ databases">
        <authorList>
            <person name="Grouzdev D.S."/>
            <person name="Krutkina M.S."/>
        </authorList>
    </citation>
    <scope>NUCLEOTIDE SEQUENCE [LARGE SCALE GENOMIC DNA]</scope>
    <source>
        <strain evidence="2 3">RmlP026</strain>
    </source>
</reference>
<name>A0A4V1RU47_9HYPH</name>
<dbReference type="Proteomes" id="UP000290759">
    <property type="component" value="Unassembled WGS sequence"/>
</dbReference>
<proteinExistence type="predicted"/>
<accession>A0A4V1RU47</accession>
<reference evidence="2 3" key="2">
    <citation type="submission" date="2019-02" db="EMBL/GenBank/DDBJ databases">
        <title>'Lichenibacterium ramalinii' gen. nov. sp. nov., 'Lichenibacterium minor' gen. nov. sp. nov.</title>
        <authorList>
            <person name="Pankratov T."/>
        </authorList>
    </citation>
    <scope>NUCLEOTIDE SEQUENCE [LARGE SCALE GENOMIC DNA]</scope>
    <source>
        <strain evidence="2 3">RmlP026</strain>
    </source>
</reference>
<evidence type="ECO:0000313" key="3">
    <source>
        <dbReference type="Proteomes" id="UP000290759"/>
    </source>
</evidence>
<dbReference type="OrthoDB" id="7471221at2"/>
<dbReference type="RefSeq" id="WP_129228985.1">
    <property type="nucleotide sequence ID" value="NZ_QYBB01000037.1"/>
</dbReference>
<protein>
    <submittedName>
        <fullName evidence="2">DUF3618 domain-containing protein</fullName>
    </submittedName>
</protein>
<dbReference type="AlphaFoldDB" id="A0A4V1RU47"/>